<evidence type="ECO:0000256" key="1">
    <source>
        <dbReference type="ARBA" id="ARBA00004141"/>
    </source>
</evidence>
<accession>A0ABP0CV37</accession>
<protein>
    <submittedName>
        <fullName evidence="8">High-affinity iron permease</fullName>
    </submittedName>
</protein>
<dbReference type="PANTHER" id="PTHR31632">
    <property type="entry name" value="IRON TRANSPORTER FTH1"/>
    <property type="match status" value="1"/>
</dbReference>
<proteinExistence type="inferred from homology"/>
<dbReference type="Proteomes" id="UP001642406">
    <property type="component" value="Unassembled WGS sequence"/>
</dbReference>
<keyword evidence="3" id="KW-0408">Iron</keyword>
<keyword evidence="3" id="KW-0813">Transport</keyword>
<dbReference type="EMBL" id="CAWUHC010000151">
    <property type="protein sequence ID" value="CAK7235990.1"/>
    <property type="molecule type" value="Genomic_DNA"/>
</dbReference>
<dbReference type="PANTHER" id="PTHR31632:SF2">
    <property type="entry name" value="PLASMA MEMBRANE IRON PERMEASE"/>
    <property type="match status" value="1"/>
</dbReference>
<sequence length="399" mass="43240">MALNVFSVAVFLVVFRESIEAGIVVTVMLAFLKKSLGGSPDTAAAYKALVKQVWLGAGLGFVLCLIVGGAVIGTFYRLGKNVWQSAEYYYEGAFYLVAALIITFVGAAMLRVSRMQENWQIKIAKALEEPKGERQGSLRRSWLRRIGGKYMVFALSFFTVAREGIEGIVFIAGVTFSAPSSSVPLPVVVGLICGFIVGFLLYKGGSVVAIHIFLIASTALLYLVAAGLVARSISYFEQAHWNARVGADASEAGSGPGSYDISHFEGGYGWGIFNGIFGWTNTATYSSVITYNVYWISVIDASTGHSATSLAARTPCWTAQAVRRRHDHLIKAESSLLTQVRTGYVGLRAYLFKQHAVDSPTCTCGAEDETPAHVLLSCTTAPRRPADWPQTLTDLDRRL</sequence>
<feature type="transmembrane region" description="Helical" evidence="7">
    <location>
        <begin position="209"/>
        <end position="230"/>
    </location>
</feature>
<gene>
    <name evidence="8" type="primary">FTR1_4</name>
    <name evidence="8" type="ORF">SBRCBS47491_009483</name>
</gene>
<feature type="transmembrane region" description="Helical" evidence="7">
    <location>
        <begin position="88"/>
        <end position="110"/>
    </location>
</feature>
<evidence type="ECO:0000313" key="8">
    <source>
        <dbReference type="EMBL" id="CAK7235990.1"/>
    </source>
</evidence>
<keyword evidence="6 7" id="KW-0472">Membrane</keyword>
<dbReference type="InterPro" id="IPR004923">
    <property type="entry name" value="FTR1/Fip1/EfeU"/>
</dbReference>
<feature type="transmembrane region" description="Helical" evidence="7">
    <location>
        <begin position="183"/>
        <end position="202"/>
    </location>
</feature>
<keyword evidence="3" id="KW-0406">Ion transport</keyword>
<evidence type="ECO:0000256" key="3">
    <source>
        <dbReference type="ARBA" id="ARBA00022496"/>
    </source>
</evidence>
<keyword evidence="4 7" id="KW-0812">Transmembrane</keyword>
<reference evidence="8 9" key="1">
    <citation type="submission" date="2024-01" db="EMBL/GenBank/DDBJ databases">
        <authorList>
            <person name="Allen C."/>
            <person name="Tagirdzhanova G."/>
        </authorList>
    </citation>
    <scope>NUCLEOTIDE SEQUENCE [LARGE SCALE GENOMIC DNA]</scope>
</reference>
<evidence type="ECO:0000256" key="7">
    <source>
        <dbReference type="SAM" id="Phobius"/>
    </source>
</evidence>
<evidence type="ECO:0000313" key="9">
    <source>
        <dbReference type="Proteomes" id="UP001642406"/>
    </source>
</evidence>
<organism evidence="8 9">
    <name type="scientific">Sporothrix bragantina</name>
    <dbReference type="NCBI Taxonomy" id="671064"/>
    <lineage>
        <taxon>Eukaryota</taxon>
        <taxon>Fungi</taxon>
        <taxon>Dikarya</taxon>
        <taxon>Ascomycota</taxon>
        <taxon>Pezizomycotina</taxon>
        <taxon>Sordariomycetes</taxon>
        <taxon>Sordariomycetidae</taxon>
        <taxon>Ophiostomatales</taxon>
        <taxon>Ophiostomataceae</taxon>
        <taxon>Sporothrix</taxon>
    </lineage>
</organism>
<dbReference type="Pfam" id="PF03239">
    <property type="entry name" value="FTR1"/>
    <property type="match status" value="1"/>
</dbReference>
<comment type="caution">
    <text evidence="8">The sequence shown here is derived from an EMBL/GenBank/DDBJ whole genome shotgun (WGS) entry which is preliminary data.</text>
</comment>
<keyword evidence="3" id="KW-0410">Iron transport</keyword>
<feature type="transmembrane region" description="Helical" evidence="7">
    <location>
        <begin position="53"/>
        <end position="76"/>
    </location>
</feature>
<evidence type="ECO:0000256" key="6">
    <source>
        <dbReference type="ARBA" id="ARBA00023136"/>
    </source>
</evidence>
<evidence type="ECO:0000256" key="4">
    <source>
        <dbReference type="ARBA" id="ARBA00022692"/>
    </source>
</evidence>
<evidence type="ECO:0000256" key="5">
    <source>
        <dbReference type="ARBA" id="ARBA00022989"/>
    </source>
</evidence>
<feature type="transmembrane region" description="Helical" evidence="7">
    <location>
        <begin position="150"/>
        <end position="177"/>
    </location>
</feature>
<name>A0ABP0CV37_9PEZI</name>
<comment type="subcellular location">
    <subcellularLocation>
        <location evidence="1">Membrane</location>
        <topology evidence="1">Multi-pass membrane protein</topology>
    </subcellularLocation>
</comment>
<comment type="similarity">
    <text evidence="2">Belongs to the oxidase-dependent Fe transporter (OFeT) (TC 9.A.10.1) family.</text>
</comment>
<keyword evidence="5 7" id="KW-1133">Transmembrane helix</keyword>
<feature type="transmembrane region" description="Helical" evidence="7">
    <location>
        <begin position="6"/>
        <end position="32"/>
    </location>
</feature>
<keyword evidence="9" id="KW-1185">Reference proteome</keyword>
<evidence type="ECO:0000256" key="2">
    <source>
        <dbReference type="ARBA" id="ARBA00008333"/>
    </source>
</evidence>